<organism evidence="3 4">
    <name type="scientific">Magallana gigas</name>
    <name type="common">Pacific oyster</name>
    <name type="synonym">Crassostrea gigas</name>
    <dbReference type="NCBI Taxonomy" id="29159"/>
    <lineage>
        <taxon>Eukaryota</taxon>
        <taxon>Metazoa</taxon>
        <taxon>Spiralia</taxon>
        <taxon>Lophotrochozoa</taxon>
        <taxon>Mollusca</taxon>
        <taxon>Bivalvia</taxon>
        <taxon>Autobranchia</taxon>
        <taxon>Pteriomorphia</taxon>
        <taxon>Ostreida</taxon>
        <taxon>Ostreoidea</taxon>
        <taxon>Ostreidae</taxon>
        <taxon>Magallana</taxon>
    </lineage>
</organism>
<dbReference type="Proteomes" id="UP000005408">
    <property type="component" value="Unassembled WGS sequence"/>
</dbReference>
<dbReference type="EnsemblMetazoa" id="G24607.6">
    <property type="protein sequence ID" value="G24607.6:cds"/>
    <property type="gene ID" value="G24607"/>
</dbReference>
<dbReference type="InterPro" id="IPR008979">
    <property type="entry name" value="Galactose-bd-like_sf"/>
</dbReference>
<dbReference type="OrthoDB" id="6159059at2759"/>
<dbReference type="InterPro" id="IPR051941">
    <property type="entry name" value="BG_Antigen-Binding_Lectin"/>
</dbReference>
<keyword evidence="1" id="KW-1133">Transmembrane helix</keyword>
<dbReference type="PANTHER" id="PTHR45713">
    <property type="entry name" value="FTP DOMAIN-CONTAINING PROTEIN"/>
    <property type="match status" value="1"/>
</dbReference>
<evidence type="ECO:0000313" key="3">
    <source>
        <dbReference type="EnsemblMetazoa" id="G24607.5:cds"/>
    </source>
</evidence>
<dbReference type="SUPFAM" id="SSF49785">
    <property type="entry name" value="Galactose-binding domain-like"/>
    <property type="match status" value="1"/>
</dbReference>
<keyword evidence="4" id="KW-1185">Reference proteome</keyword>
<dbReference type="EnsemblMetazoa" id="G24607.5">
    <property type="protein sequence ID" value="G24607.5:cds"/>
    <property type="gene ID" value="G24607"/>
</dbReference>
<dbReference type="AlphaFoldDB" id="A0A8W8KR81"/>
<dbReference type="OMA" id="CCAYENL"/>
<accession>A0A8W8KR81</accession>
<proteinExistence type="predicted"/>
<keyword evidence="2" id="KW-0732">Signal</keyword>
<dbReference type="EnsemblMetazoa" id="G24607.2">
    <property type="protein sequence ID" value="G24607.2:cds"/>
    <property type="gene ID" value="G24607"/>
</dbReference>
<name>A0A8W8KR81_MAGGI</name>
<dbReference type="EnsemblMetazoa" id="G24607.1">
    <property type="protein sequence ID" value="G24607.1:cds"/>
    <property type="gene ID" value="G24607"/>
</dbReference>
<keyword evidence="1" id="KW-0812">Transmembrane</keyword>
<feature type="signal peptide" evidence="2">
    <location>
        <begin position="1"/>
        <end position="19"/>
    </location>
</feature>
<evidence type="ECO:0000313" key="4">
    <source>
        <dbReference type="Proteomes" id="UP000005408"/>
    </source>
</evidence>
<sequence>MLNITLIFFVSVIFELSQTYENLAVNRKTEQSSISEQSKHSGLAVDNNTDQRVSSCMRTNLEQEVWWRVDLGEIKSIYDIQVFYRNDSDANVKTRVDYHAGFALYISNTKCDGPTGGQLCYKNDDGEPPLQSDHICQIHGRYVTYYNERTGSGSNLPPSVVNTVTIAELCEVQVFGCSTGVFGDDCAEPCPQNCRDDLCKVETGVCLQCVDGWKGEFCNQTTTVFISVPQPIGSQPPSNYTVFIAIVFGVILMFLVVVIVALLYKVRKSKSSKSHVNAAYQGTLPAEESQGSNYATLNLEPTFLGHQYGHLETSNASRSSHPYLSVL</sequence>
<dbReference type="Gene3D" id="2.60.120.260">
    <property type="entry name" value="Galactose-binding domain-like"/>
    <property type="match status" value="1"/>
</dbReference>
<evidence type="ECO:0000256" key="2">
    <source>
        <dbReference type="SAM" id="SignalP"/>
    </source>
</evidence>
<keyword evidence="1" id="KW-0472">Membrane</keyword>
<evidence type="ECO:0000256" key="1">
    <source>
        <dbReference type="SAM" id="Phobius"/>
    </source>
</evidence>
<reference evidence="3" key="1">
    <citation type="submission" date="2022-08" db="UniProtKB">
        <authorList>
            <consortium name="EnsemblMetazoa"/>
        </authorList>
    </citation>
    <scope>IDENTIFICATION</scope>
    <source>
        <strain evidence="3">05x7-T-G4-1.051#20</strain>
    </source>
</reference>
<dbReference type="Pfam" id="PF22633">
    <property type="entry name" value="F5_F8_type_C_2"/>
    <property type="match status" value="1"/>
</dbReference>
<protein>
    <recommendedName>
        <fullName evidence="5">Fucolectin tachylectin-4 pentraxin-1 domain-containing protein</fullName>
    </recommendedName>
</protein>
<dbReference type="PANTHER" id="PTHR45713:SF6">
    <property type="entry name" value="F5_8 TYPE C DOMAIN-CONTAINING PROTEIN"/>
    <property type="match status" value="1"/>
</dbReference>
<evidence type="ECO:0008006" key="5">
    <source>
        <dbReference type="Google" id="ProtNLM"/>
    </source>
</evidence>
<feature type="chain" id="PRO_5042431361" description="Fucolectin tachylectin-4 pentraxin-1 domain-containing protein" evidence="2">
    <location>
        <begin position="20"/>
        <end position="327"/>
    </location>
</feature>
<feature type="transmembrane region" description="Helical" evidence="1">
    <location>
        <begin position="240"/>
        <end position="264"/>
    </location>
</feature>